<gene>
    <name evidence="6" type="ORF">H9654_02390</name>
</gene>
<evidence type="ECO:0000256" key="4">
    <source>
        <dbReference type="PROSITE-ProRule" id="PRU00335"/>
    </source>
</evidence>
<protein>
    <submittedName>
        <fullName evidence="6">TetR/AcrR family transcriptional regulator</fullName>
    </submittedName>
</protein>
<dbReference type="PANTHER" id="PTHR30055">
    <property type="entry name" value="HTH-TYPE TRANSCRIPTIONAL REGULATOR RUTR"/>
    <property type="match status" value="1"/>
</dbReference>
<feature type="DNA-binding region" description="H-T-H motif" evidence="4">
    <location>
        <begin position="26"/>
        <end position="45"/>
    </location>
</feature>
<evidence type="ECO:0000313" key="6">
    <source>
        <dbReference type="EMBL" id="MBD7953042.1"/>
    </source>
</evidence>
<dbReference type="InterPro" id="IPR001647">
    <property type="entry name" value="HTH_TetR"/>
</dbReference>
<organism evidence="6 7">
    <name type="scientific">Stenotrophomonas lacuserhaii</name>
    <dbReference type="NCBI Taxonomy" id="2760084"/>
    <lineage>
        <taxon>Bacteria</taxon>
        <taxon>Pseudomonadati</taxon>
        <taxon>Pseudomonadota</taxon>
        <taxon>Gammaproteobacteria</taxon>
        <taxon>Lysobacterales</taxon>
        <taxon>Lysobacteraceae</taxon>
        <taxon>Stenotrophomonas</taxon>
    </lineage>
</organism>
<name>A0A8X8FPV6_9GAMM</name>
<evidence type="ECO:0000256" key="2">
    <source>
        <dbReference type="ARBA" id="ARBA00023125"/>
    </source>
</evidence>
<dbReference type="Pfam" id="PF17937">
    <property type="entry name" value="TetR_C_28"/>
    <property type="match status" value="1"/>
</dbReference>
<dbReference type="PANTHER" id="PTHR30055:SF234">
    <property type="entry name" value="HTH-TYPE TRANSCRIPTIONAL REGULATOR BETI"/>
    <property type="match status" value="1"/>
</dbReference>
<dbReference type="Gene3D" id="1.10.357.10">
    <property type="entry name" value="Tetracycline Repressor, domain 2"/>
    <property type="match status" value="1"/>
</dbReference>
<dbReference type="GO" id="GO:0003700">
    <property type="term" value="F:DNA-binding transcription factor activity"/>
    <property type="evidence" value="ECO:0007669"/>
    <property type="project" value="TreeGrafter"/>
</dbReference>
<dbReference type="InterPro" id="IPR041479">
    <property type="entry name" value="TetR_CgmR_C"/>
</dbReference>
<evidence type="ECO:0000259" key="5">
    <source>
        <dbReference type="PROSITE" id="PS50977"/>
    </source>
</evidence>
<dbReference type="Pfam" id="PF00440">
    <property type="entry name" value="TetR_N"/>
    <property type="match status" value="1"/>
</dbReference>
<dbReference type="EMBL" id="JACSQS010000001">
    <property type="protein sequence ID" value="MBD7953042.1"/>
    <property type="molecule type" value="Genomic_DNA"/>
</dbReference>
<dbReference type="InterPro" id="IPR009057">
    <property type="entry name" value="Homeodomain-like_sf"/>
</dbReference>
<keyword evidence="3" id="KW-0804">Transcription</keyword>
<dbReference type="RefSeq" id="WP_191768710.1">
    <property type="nucleotide sequence ID" value="NZ_JACSQS010000001.1"/>
</dbReference>
<dbReference type="InterPro" id="IPR050109">
    <property type="entry name" value="HTH-type_TetR-like_transc_reg"/>
</dbReference>
<keyword evidence="2 4" id="KW-0238">DNA-binding</keyword>
<keyword evidence="7" id="KW-1185">Reference proteome</keyword>
<keyword evidence="1" id="KW-0805">Transcription regulation</keyword>
<feature type="domain" description="HTH tetR-type" evidence="5">
    <location>
        <begin position="3"/>
        <end position="63"/>
    </location>
</feature>
<evidence type="ECO:0000256" key="1">
    <source>
        <dbReference type="ARBA" id="ARBA00023015"/>
    </source>
</evidence>
<sequence length="184" mass="20187">MRTSNRTRILDAAVRVINRDGVRAVTFESVSTESGLTRGGLLYHFPSREALLRAIDEHLVQGWEASMQQLLAVPASESSAVERHAAYLRVSAQSATRAELIFMLESVEPDTDVAPWSEAMARWAPAPPRPGETDPAAWDNFIARLAADGLWVYEGMYNGKIAEDVRAGVVQRLLAMLQAAGPVR</sequence>
<dbReference type="AlphaFoldDB" id="A0A8X8FPV6"/>
<dbReference type="GO" id="GO:0000976">
    <property type="term" value="F:transcription cis-regulatory region binding"/>
    <property type="evidence" value="ECO:0007669"/>
    <property type="project" value="TreeGrafter"/>
</dbReference>
<dbReference type="SUPFAM" id="SSF46689">
    <property type="entry name" value="Homeodomain-like"/>
    <property type="match status" value="1"/>
</dbReference>
<accession>A0A8X8FPV6</accession>
<dbReference type="PRINTS" id="PR00455">
    <property type="entry name" value="HTHTETR"/>
</dbReference>
<dbReference type="PROSITE" id="PS50977">
    <property type="entry name" value="HTH_TETR_2"/>
    <property type="match status" value="1"/>
</dbReference>
<evidence type="ECO:0000256" key="3">
    <source>
        <dbReference type="ARBA" id="ARBA00023163"/>
    </source>
</evidence>
<dbReference type="Proteomes" id="UP000636938">
    <property type="component" value="Unassembled WGS sequence"/>
</dbReference>
<dbReference type="InterPro" id="IPR036271">
    <property type="entry name" value="Tet_transcr_reg_TetR-rel_C_sf"/>
</dbReference>
<reference evidence="6 7" key="1">
    <citation type="submission" date="2020-08" db="EMBL/GenBank/DDBJ databases">
        <title>A Genomic Blueprint of the Chicken Gut Microbiome.</title>
        <authorList>
            <person name="Gilroy R."/>
            <person name="Ravi A."/>
            <person name="Getino M."/>
            <person name="Pursley I."/>
            <person name="Horton D.L."/>
            <person name="Alikhan N.-F."/>
            <person name="Baker D."/>
            <person name="Gharbi K."/>
            <person name="Hall N."/>
            <person name="Watson M."/>
            <person name="Adriaenssens E.M."/>
            <person name="Foster-Nyarko E."/>
            <person name="Jarju S."/>
            <person name="Secka A."/>
            <person name="Antonio M."/>
            <person name="Oren A."/>
            <person name="Chaudhuri R."/>
            <person name="La Ragione R.M."/>
            <person name="Hildebrand F."/>
            <person name="Pallen M.J."/>
        </authorList>
    </citation>
    <scope>NUCLEOTIDE SEQUENCE [LARGE SCALE GENOMIC DNA]</scope>
    <source>
        <strain evidence="6 7">Sa5BUN4</strain>
    </source>
</reference>
<evidence type="ECO:0000313" key="7">
    <source>
        <dbReference type="Proteomes" id="UP000636938"/>
    </source>
</evidence>
<proteinExistence type="predicted"/>
<dbReference type="SUPFAM" id="SSF48498">
    <property type="entry name" value="Tetracyclin repressor-like, C-terminal domain"/>
    <property type="match status" value="1"/>
</dbReference>
<comment type="caution">
    <text evidence="6">The sequence shown here is derived from an EMBL/GenBank/DDBJ whole genome shotgun (WGS) entry which is preliminary data.</text>
</comment>